<comment type="subcellular location">
    <subcellularLocation>
        <location evidence="1 10">Cytoplasm</location>
    </subcellularLocation>
</comment>
<sequence>MEIEKTAYRYAIKNAFLHGGKADIAAVIGKVVALHKDVELRKALPSIQAMVKKVNSMPLDEIAEEYKKFEGSYELKPPEKKEGLPDLEWAEKEGVITRFAPNPNGPFHLGSARAAILSHEYARKYGGKFLLRFDDTDPKVKKPIQNAKVIFLEDLEWLGCSVDEIYFASDRLETYYAFMRKVIEDEKAYVCTCEVEKWRSLTRQKKACPCRKKKPEKQMQLFEKMLSNELKEGNAVLRLKTDLNHADPSVRDWWIAKIVDKPEHPNTNAAGKHVWPSYNFASAIDDHEFGVTLIIRGQEHEQNQTRQEFLYNYFGWKYPHSIHFGRVSFEGAVLSTSMIKEGIEKGLFTGWDDPRLGTIRAFRRRGFKPEAIKQIIMEIGPKTADTTIEFNKLADINRELVQDKTARLEFIVDPIRLGVNYAPEKEVGEVLLSQGQQSFLVPKKEIEKRLEREVFTLKMAYNVRLTEKHDLDAQAEFVGEGKIDKAIVAWLVDGITVEVLMPDASTVFGLTESSYGFKDGEIVYFERLGFCRIEKVTERGSIKAVFAHK</sequence>
<dbReference type="PRINTS" id="PR00987">
    <property type="entry name" value="TRNASYNTHGLU"/>
</dbReference>
<name>A0A7J4ISC5_9ARCH</name>
<accession>A0A7J4ISC5</accession>
<evidence type="ECO:0000313" key="14">
    <source>
        <dbReference type="Proteomes" id="UP000577419"/>
    </source>
</evidence>
<dbReference type="InterPro" id="IPR000924">
    <property type="entry name" value="Glu/Gln-tRNA-synth"/>
</dbReference>
<dbReference type="GO" id="GO:0005829">
    <property type="term" value="C:cytosol"/>
    <property type="evidence" value="ECO:0007669"/>
    <property type="project" value="TreeGrafter"/>
</dbReference>
<comment type="function">
    <text evidence="10">Catalyzes the attachment of glutamate to tRNA(Glu) in a two-step reaction: glutamate is first activated by ATP to form Glu-AMP and then transferred to the acceptor end of tRNA(Glu).</text>
</comment>
<keyword evidence="7 10" id="KW-0648">Protein biosynthesis</keyword>
<dbReference type="GO" id="GO:0006424">
    <property type="term" value="P:glutamyl-tRNA aminoacylation"/>
    <property type="evidence" value="ECO:0007669"/>
    <property type="project" value="UniProtKB-UniRule"/>
</dbReference>
<keyword evidence="6 10" id="KW-0067">ATP-binding</keyword>
<evidence type="ECO:0000256" key="2">
    <source>
        <dbReference type="ARBA" id="ARBA00008927"/>
    </source>
</evidence>
<dbReference type="NCBIfam" id="TIGR00463">
    <property type="entry name" value="gltX_arch"/>
    <property type="match status" value="1"/>
</dbReference>
<evidence type="ECO:0000256" key="1">
    <source>
        <dbReference type="ARBA" id="ARBA00004496"/>
    </source>
</evidence>
<reference evidence="14" key="1">
    <citation type="journal article" date="2020" name="bioRxiv">
        <title>A rank-normalized archaeal taxonomy based on genome phylogeny resolves widespread incomplete and uneven classifications.</title>
        <authorList>
            <person name="Rinke C."/>
            <person name="Chuvochina M."/>
            <person name="Mussig A.J."/>
            <person name="Chaumeil P.-A."/>
            <person name="Waite D.W."/>
            <person name="Whitman W.B."/>
            <person name="Parks D.H."/>
            <person name="Hugenholtz P."/>
        </authorList>
    </citation>
    <scope>NUCLEOTIDE SEQUENCE [LARGE SCALE GENOMIC DNA]</scope>
</reference>
<evidence type="ECO:0000256" key="10">
    <source>
        <dbReference type="HAMAP-Rule" id="MF_02076"/>
    </source>
</evidence>
<proteinExistence type="inferred from homology"/>
<dbReference type="InterPro" id="IPR020058">
    <property type="entry name" value="Glu/Gln-tRNA-synth_Ib_cat-dom"/>
</dbReference>
<gene>
    <name evidence="10" type="primary">gltX</name>
    <name evidence="12" type="ORF">HA237_03260</name>
    <name evidence="13" type="ORF">J4224_04075</name>
</gene>
<dbReference type="EC" id="6.1.1.17" evidence="10"/>
<keyword evidence="4 10" id="KW-0436">Ligase</keyword>
<evidence type="ECO:0000256" key="6">
    <source>
        <dbReference type="ARBA" id="ARBA00022840"/>
    </source>
</evidence>
<dbReference type="Proteomes" id="UP000683213">
    <property type="component" value="Unassembled WGS sequence"/>
</dbReference>
<evidence type="ECO:0000259" key="11">
    <source>
        <dbReference type="Pfam" id="PF00749"/>
    </source>
</evidence>
<feature type="domain" description="Glutamyl/glutaminyl-tRNA synthetase class Ib catalytic" evidence="11">
    <location>
        <begin position="95"/>
        <end position="400"/>
    </location>
</feature>
<evidence type="ECO:0000256" key="5">
    <source>
        <dbReference type="ARBA" id="ARBA00022741"/>
    </source>
</evidence>
<dbReference type="NCBIfam" id="NF003169">
    <property type="entry name" value="PRK04156.1"/>
    <property type="match status" value="1"/>
</dbReference>
<dbReference type="SUPFAM" id="SSF52374">
    <property type="entry name" value="Nucleotidylyl transferase"/>
    <property type="match status" value="1"/>
</dbReference>
<keyword evidence="8 10" id="KW-0030">Aminoacyl-tRNA synthetase</keyword>
<dbReference type="InterPro" id="IPR004526">
    <property type="entry name" value="Glu-tRNA-synth_arc/euk"/>
</dbReference>
<dbReference type="PANTHER" id="PTHR43097">
    <property type="entry name" value="GLUTAMINE-TRNA LIGASE"/>
    <property type="match status" value="1"/>
</dbReference>
<dbReference type="Gene3D" id="3.40.50.620">
    <property type="entry name" value="HUPs"/>
    <property type="match status" value="1"/>
</dbReference>
<evidence type="ECO:0000256" key="3">
    <source>
        <dbReference type="ARBA" id="ARBA00022490"/>
    </source>
</evidence>
<dbReference type="InterPro" id="IPR014729">
    <property type="entry name" value="Rossmann-like_a/b/a_fold"/>
</dbReference>
<dbReference type="SUPFAM" id="SSF50715">
    <property type="entry name" value="Ribosomal protein L25-like"/>
    <property type="match status" value="1"/>
</dbReference>
<dbReference type="EMBL" id="DUFG01000017">
    <property type="protein sequence ID" value="HIH08362.1"/>
    <property type="molecule type" value="Genomic_DNA"/>
</dbReference>
<feature type="short sequence motif" description="'HIGH' region" evidence="10">
    <location>
        <begin position="101"/>
        <end position="111"/>
    </location>
</feature>
<dbReference type="InterPro" id="IPR011035">
    <property type="entry name" value="Ribosomal_bL25/Gln-tRNA_synth"/>
</dbReference>
<dbReference type="EMBL" id="JAGVWF010000058">
    <property type="protein sequence ID" value="MBS3059572.1"/>
    <property type="molecule type" value="Genomic_DNA"/>
</dbReference>
<reference evidence="13" key="2">
    <citation type="submission" date="2021-03" db="EMBL/GenBank/DDBJ databases">
        <authorList>
            <person name="Jaffe A."/>
        </authorList>
    </citation>
    <scope>NUCLEOTIDE SEQUENCE</scope>
    <source>
        <strain evidence="13">RIFCSPHIGHO2_01_FULL_GW2011_AR10_43_9</strain>
    </source>
</reference>
<keyword evidence="3 10" id="KW-0963">Cytoplasm</keyword>
<dbReference type="GO" id="GO:0043604">
    <property type="term" value="P:amide biosynthetic process"/>
    <property type="evidence" value="ECO:0007669"/>
    <property type="project" value="TreeGrafter"/>
</dbReference>
<dbReference type="InterPro" id="IPR050132">
    <property type="entry name" value="Gln/Glu-tRNA_Ligase"/>
</dbReference>
<comment type="catalytic activity">
    <reaction evidence="9 10">
        <text>tRNA(Glu) + L-glutamate + ATP = L-glutamyl-tRNA(Glu) + AMP + diphosphate</text>
        <dbReference type="Rhea" id="RHEA:23540"/>
        <dbReference type="Rhea" id="RHEA-COMP:9663"/>
        <dbReference type="Rhea" id="RHEA-COMP:9680"/>
        <dbReference type="ChEBI" id="CHEBI:29985"/>
        <dbReference type="ChEBI" id="CHEBI:30616"/>
        <dbReference type="ChEBI" id="CHEBI:33019"/>
        <dbReference type="ChEBI" id="CHEBI:78442"/>
        <dbReference type="ChEBI" id="CHEBI:78520"/>
        <dbReference type="ChEBI" id="CHEBI:456215"/>
        <dbReference type="EC" id="6.1.1.17"/>
    </reaction>
</comment>
<comment type="caution">
    <text evidence="12">The sequence shown here is derived from an EMBL/GenBank/DDBJ whole genome shotgun (WGS) entry which is preliminary data.</text>
</comment>
<dbReference type="PANTHER" id="PTHR43097:SF5">
    <property type="entry name" value="GLUTAMATE--TRNA LIGASE"/>
    <property type="match status" value="1"/>
</dbReference>
<evidence type="ECO:0000256" key="7">
    <source>
        <dbReference type="ARBA" id="ARBA00022917"/>
    </source>
</evidence>
<evidence type="ECO:0000313" key="13">
    <source>
        <dbReference type="EMBL" id="MBS3059572.1"/>
    </source>
</evidence>
<dbReference type="GO" id="GO:0005524">
    <property type="term" value="F:ATP binding"/>
    <property type="evidence" value="ECO:0007669"/>
    <property type="project" value="UniProtKB-UniRule"/>
</dbReference>
<dbReference type="Gene3D" id="2.40.240.100">
    <property type="match status" value="1"/>
</dbReference>
<protein>
    <recommendedName>
        <fullName evidence="10">Glutamate--tRNA ligase</fullName>
        <ecNumber evidence="10">6.1.1.17</ecNumber>
    </recommendedName>
    <alternativeName>
        <fullName evidence="10">Glutamyl-tRNA synthetase</fullName>
        <shortName evidence="10">GluRS</shortName>
    </alternativeName>
</protein>
<dbReference type="Proteomes" id="UP000577419">
    <property type="component" value="Unassembled WGS sequence"/>
</dbReference>
<organism evidence="12 14">
    <name type="scientific">Candidatus Iainarchaeum sp</name>
    <dbReference type="NCBI Taxonomy" id="3101447"/>
    <lineage>
        <taxon>Archaea</taxon>
        <taxon>Candidatus Iainarchaeota</taxon>
        <taxon>Candidatus Iainarchaeia</taxon>
        <taxon>Candidatus Iainarchaeales</taxon>
        <taxon>Candidatus Iainarchaeaceae</taxon>
        <taxon>Candidatus Iainarchaeum</taxon>
    </lineage>
</organism>
<dbReference type="Pfam" id="PF00749">
    <property type="entry name" value="tRNA-synt_1c"/>
    <property type="match status" value="1"/>
</dbReference>
<dbReference type="AlphaFoldDB" id="A0A7J4ISC5"/>
<comment type="similarity">
    <text evidence="2 10">Belongs to the class-I aminoacyl-tRNA synthetase family. Glutamate--tRNA ligase type 2 subfamily.</text>
</comment>
<keyword evidence="5 10" id="KW-0547">Nucleotide-binding</keyword>
<evidence type="ECO:0000256" key="8">
    <source>
        <dbReference type="ARBA" id="ARBA00023146"/>
    </source>
</evidence>
<reference evidence="13" key="3">
    <citation type="submission" date="2021-05" db="EMBL/GenBank/DDBJ databases">
        <title>Protein family content uncovers lineage relationships and bacterial pathway maintenance mechanisms in DPANN archaea.</title>
        <authorList>
            <person name="Castelle C.J."/>
            <person name="Meheust R."/>
            <person name="Jaffe A.L."/>
            <person name="Seitz K."/>
            <person name="Gong X."/>
            <person name="Baker B.J."/>
            <person name="Banfield J.F."/>
        </authorList>
    </citation>
    <scope>NUCLEOTIDE SEQUENCE</scope>
    <source>
        <strain evidence="13">RIFCSPHIGHO2_01_FULL_GW2011_AR10_43_9</strain>
    </source>
</reference>
<dbReference type="GO" id="GO:0004818">
    <property type="term" value="F:glutamate-tRNA ligase activity"/>
    <property type="evidence" value="ECO:0007669"/>
    <property type="project" value="UniProtKB-UniRule"/>
</dbReference>
<evidence type="ECO:0000313" key="12">
    <source>
        <dbReference type="EMBL" id="HIH08362.1"/>
    </source>
</evidence>
<dbReference type="HAMAP" id="MF_02076">
    <property type="entry name" value="Glu_tRNA_synth_type2"/>
    <property type="match status" value="1"/>
</dbReference>
<evidence type="ECO:0000256" key="4">
    <source>
        <dbReference type="ARBA" id="ARBA00022598"/>
    </source>
</evidence>
<evidence type="ECO:0000256" key="9">
    <source>
        <dbReference type="ARBA" id="ARBA00048351"/>
    </source>
</evidence>